<dbReference type="EMBL" id="CP009245">
    <property type="protein sequence ID" value="APT84318.1"/>
    <property type="molecule type" value="Genomic_DNA"/>
</dbReference>
<dbReference type="Proteomes" id="UP000185478">
    <property type="component" value="Chromosome"/>
</dbReference>
<keyword evidence="3 5" id="KW-0067">ATP-binding</keyword>
<dbReference type="AlphaFoldDB" id="A0A1L7CER2"/>
<dbReference type="Pfam" id="PF00005">
    <property type="entry name" value="ABC_tran"/>
    <property type="match status" value="1"/>
</dbReference>
<keyword evidence="6" id="KW-1185">Reference proteome</keyword>
<protein>
    <submittedName>
        <fullName evidence="5">Peptide ABC transporter ATP-binding protein</fullName>
    </submittedName>
</protein>
<dbReference type="PANTHER" id="PTHR24220">
    <property type="entry name" value="IMPORT ATP-BINDING PROTEIN"/>
    <property type="match status" value="1"/>
</dbReference>
<dbReference type="PROSITE" id="PS50893">
    <property type="entry name" value="ABC_TRANSPORTER_2"/>
    <property type="match status" value="1"/>
</dbReference>
<accession>A0A1L7CER2</accession>
<evidence type="ECO:0000256" key="2">
    <source>
        <dbReference type="ARBA" id="ARBA00022741"/>
    </source>
</evidence>
<evidence type="ECO:0000313" key="5">
    <source>
        <dbReference type="EMBL" id="APT84318.1"/>
    </source>
</evidence>
<sequence length="245" mass="26488">MMSTPGTPIVELRKVTKVYGSGEASVKALDGVDVTIGRQQFTAIMGPSGSGKSTLLHVLAGLDNPTSGQVVVDGHDITSMDDDALTVFRREEIGFIFQSFNLVPTLSAEDNILLPMKLRGHTPSAEDKQFMAKVIRMLGLENRLRHRPKEMSGGQVQRVAVARALVARPAMIVADEPTGNLDSESTAEVLELLRSAVDELGQTVVMVTHDEQIASQADRILVVRDGRIAQDRVPLRSTSPAGEKH</sequence>
<keyword evidence="2" id="KW-0547">Nucleotide-binding</keyword>
<gene>
    <name evidence="5" type="ORF">CAQU_03695</name>
</gene>
<evidence type="ECO:0000259" key="4">
    <source>
        <dbReference type="PROSITE" id="PS50893"/>
    </source>
</evidence>
<dbReference type="PANTHER" id="PTHR24220:SF685">
    <property type="entry name" value="ABC TRANSPORTER RELATED"/>
    <property type="match status" value="1"/>
</dbReference>
<dbReference type="InterPro" id="IPR015854">
    <property type="entry name" value="ABC_transpr_LolD-like"/>
</dbReference>
<dbReference type="FunFam" id="3.40.50.300:FF:000032">
    <property type="entry name" value="Export ABC transporter ATP-binding protein"/>
    <property type="match status" value="1"/>
</dbReference>
<organism evidence="5 6">
    <name type="scientific">Corynebacterium aquilae DSM 44791</name>
    <dbReference type="NCBI Taxonomy" id="1431546"/>
    <lineage>
        <taxon>Bacteria</taxon>
        <taxon>Bacillati</taxon>
        <taxon>Actinomycetota</taxon>
        <taxon>Actinomycetes</taxon>
        <taxon>Mycobacteriales</taxon>
        <taxon>Corynebacteriaceae</taxon>
        <taxon>Corynebacterium</taxon>
    </lineage>
</organism>
<keyword evidence="1" id="KW-0813">Transport</keyword>
<evidence type="ECO:0000313" key="6">
    <source>
        <dbReference type="Proteomes" id="UP000185478"/>
    </source>
</evidence>
<feature type="domain" description="ABC transporter" evidence="4">
    <location>
        <begin position="10"/>
        <end position="245"/>
    </location>
</feature>
<dbReference type="SMART" id="SM00382">
    <property type="entry name" value="AAA"/>
    <property type="match status" value="1"/>
</dbReference>
<evidence type="ECO:0000256" key="3">
    <source>
        <dbReference type="ARBA" id="ARBA00022840"/>
    </source>
</evidence>
<dbReference type="Gene3D" id="3.40.50.300">
    <property type="entry name" value="P-loop containing nucleotide triphosphate hydrolases"/>
    <property type="match status" value="1"/>
</dbReference>
<dbReference type="GO" id="GO:0016887">
    <property type="term" value="F:ATP hydrolysis activity"/>
    <property type="evidence" value="ECO:0007669"/>
    <property type="project" value="InterPro"/>
</dbReference>
<dbReference type="SUPFAM" id="SSF52540">
    <property type="entry name" value="P-loop containing nucleoside triphosphate hydrolases"/>
    <property type="match status" value="1"/>
</dbReference>
<proteinExistence type="predicted"/>
<dbReference type="GO" id="GO:0022857">
    <property type="term" value="F:transmembrane transporter activity"/>
    <property type="evidence" value="ECO:0007669"/>
    <property type="project" value="UniProtKB-ARBA"/>
</dbReference>
<dbReference type="OrthoDB" id="9802264at2"/>
<dbReference type="GO" id="GO:0005524">
    <property type="term" value="F:ATP binding"/>
    <property type="evidence" value="ECO:0007669"/>
    <property type="project" value="UniProtKB-KW"/>
</dbReference>
<name>A0A1L7CER2_9CORY</name>
<dbReference type="InterPro" id="IPR017911">
    <property type="entry name" value="MacB-like_ATP-bd"/>
</dbReference>
<dbReference type="InterPro" id="IPR003593">
    <property type="entry name" value="AAA+_ATPase"/>
</dbReference>
<evidence type="ECO:0000256" key="1">
    <source>
        <dbReference type="ARBA" id="ARBA00022448"/>
    </source>
</evidence>
<dbReference type="STRING" id="1431546.CAQU_03695"/>
<dbReference type="KEGG" id="caqu:CAQU_03695"/>
<dbReference type="InterPro" id="IPR003439">
    <property type="entry name" value="ABC_transporter-like_ATP-bd"/>
</dbReference>
<dbReference type="CDD" id="cd03255">
    <property type="entry name" value="ABC_MJ0796_LolCDE_FtsE"/>
    <property type="match status" value="1"/>
</dbReference>
<dbReference type="InterPro" id="IPR027417">
    <property type="entry name" value="P-loop_NTPase"/>
</dbReference>
<dbReference type="GO" id="GO:0005886">
    <property type="term" value="C:plasma membrane"/>
    <property type="evidence" value="ECO:0007669"/>
    <property type="project" value="TreeGrafter"/>
</dbReference>
<dbReference type="GO" id="GO:0098796">
    <property type="term" value="C:membrane protein complex"/>
    <property type="evidence" value="ECO:0007669"/>
    <property type="project" value="UniProtKB-ARBA"/>
</dbReference>
<reference evidence="5 6" key="1">
    <citation type="submission" date="2014-08" db="EMBL/GenBank/DDBJ databases">
        <title>Complete genome sequence of Corynebacterium aquilae S-613T(T) (=DSM 44791(T)), isolated from the choana of a healthy golden eagle.</title>
        <authorList>
            <person name="Ruckert C."/>
            <person name="Albersmeier A."/>
            <person name="Winkler A."/>
            <person name="Kalinowski J."/>
        </authorList>
    </citation>
    <scope>NUCLEOTIDE SEQUENCE [LARGE SCALE GENOMIC DNA]</scope>
    <source>
        <strain evidence="5 6">S-613</strain>
    </source>
</reference>